<evidence type="ECO:0000256" key="5">
    <source>
        <dbReference type="ARBA" id="ARBA00023136"/>
    </source>
</evidence>
<dbReference type="Pfam" id="PF05055">
    <property type="entry name" value="DUF677"/>
    <property type="match status" value="1"/>
</dbReference>
<dbReference type="OrthoDB" id="1932397at2759"/>
<comment type="subcellular location">
    <subcellularLocation>
        <location evidence="1">Membrane</location>
    </subcellularLocation>
</comment>
<dbReference type="PANTHER" id="PTHR31113">
    <property type="entry name" value="UPF0496 PROTEIN 3-RELATED"/>
    <property type="match status" value="1"/>
</dbReference>
<comment type="similarity">
    <text evidence="2">Belongs to the UPF0496 family.</text>
</comment>
<keyword evidence="4 7" id="KW-1133">Transmembrane helix</keyword>
<dbReference type="Proteomes" id="UP000325577">
    <property type="component" value="Linkage Group LG7"/>
</dbReference>
<evidence type="ECO:0000313" key="8">
    <source>
        <dbReference type="EMBL" id="KAA8518525.1"/>
    </source>
</evidence>
<dbReference type="InterPro" id="IPR007749">
    <property type="entry name" value="DUF677"/>
</dbReference>
<evidence type="ECO:0000256" key="7">
    <source>
        <dbReference type="SAM" id="Phobius"/>
    </source>
</evidence>
<organism evidence="8 9">
    <name type="scientific">Nyssa sinensis</name>
    <dbReference type="NCBI Taxonomy" id="561372"/>
    <lineage>
        <taxon>Eukaryota</taxon>
        <taxon>Viridiplantae</taxon>
        <taxon>Streptophyta</taxon>
        <taxon>Embryophyta</taxon>
        <taxon>Tracheophyta</taxon>
        <taxon>Spermatophyta</taxon>
        <taxon>Magnoliopsida</taxon>
        <taxon>eudicotyledons</taxon>
        <taxon>Gunneridae</taxon>
        <taxon>Pentapetalae</taxon>
        <taxon>asterids</taxon>
        <taxon>Cornales</taxon>
        <taxon>Nyssaceae</taxon>
        <taxon>Nyssa</taxon>
    </lineage>
</organism>
<dbReference type="EMBL" id="CM018050">
    <property type="protein sequence ID" value="KAA8518525.1"/>
    <property type="molecule type" value="Genomic_DNA"/>
</dbReference>
<feature type="region of interest" description="Disordered" evidence="6">
    <location>
        <begin position="66"/>
        <end position="87"/>
    </location>
</feature>
<dbReference type="GO" id="GO:0016020">
    <property type="term" value="C:membrane"/>
    <property type="evidence" value="ECO:0007669"/>
    <property type="project" value="UniProtKB-SubCell"/>
</dbReference>
<protein>
    <submittedName>
        <fullName evidence="8">Uncharacterized protein</fullName>
    </submittedName>
</protein>
<evidence type="ECO:0000256" key="1">
    <source>
        <dbReference type="ARBA" id="ARBA00004370"/>
    </source>
</evidence>
<evidence type="ECO:0000256" key="4">
    <source>
        <dbReference type="ARBA" id="ARBA00022989"/>
    </source>
</evidence>
<feature type="region of interest" description="Disordered" evidence="6">
    <location>
        <begin position="1"/>
        <end position="43"/>
    </location>
</feature>
<proteinExistence type="inferred from homology"/>
<evidence type="ECO:0000256" key="2">
    <source>
        <dbReference type="ARBA" id="ARBA00009074"/>
    </source>
</evidence>
<evidence type="ECO:0000256" key="6">
    <source>
        <dbReference type="SAM" id="MobiDB-lite"/>
    </source>
</evidence>
<dbReference type="AlphaFoldDB" id="A0A5J4ZIT6"/>
<evidence type="ECO:0000313" key="9">
    <source>
        <dbReference type="Proteomes" id="UP000325577"/>
    </source>
</evidence>
<feature type="transmembrane region" description="Helical" evidence="7">
    <location>
        <begin position="226"/>
        <end position="256"/>
    </location>
</feature>
<feature type="compositionally biased region" description="Polar residues" evidence="6">
    <location>
        <begin position="23"/>
        <end position="43"/>
    </location>
</feature>
<accession>A0A5J4ZIT6</accession>
<keyword evidence="5 7" id="KW-0472">Membrane</keyword>
<sequence length="374" mass="42167">MLRSLRLSSSTETLNLHPRSPPLQGNSAEGTPRSSTQPSPTVNLTHEYNLAVQTSSYGEIWSKIHTRNSSNRDPNQGQGDGEEEQQLSAQVLHPNRDCVQEALQHVRPNTLIRLVSSYFDHSENTSNLCLLLQDSVHRARSLYAPLHDLLDVLPLDSGSNSLTQSQCDRAFDIFLQFDRFNNPFTCPNSHNFHDMRRCFSQLKQQLDHCLYKCHSRVRRLRHATTGCAICLIGTVVTVAVAIASHALVAFVVTPFLPSLLPSKITKKERAQLAQLNAAAKGTYALHNDLDTIDRLVARLHTAVDGDKLLIRIGLDRGRDRHAIQEVVKQLHKNHPNFDHLLLDLEEHICLCFAGINRTRSFLLQEIHHHRSHSS</sequence>
<dbReference type="PANTHER" id="PTHR31113:SF5">
    <property type="entry name" value="OS04G0405700 PROTEIN"/>
    <property type="match status" value="1"/>
</dbReference>
<evidence type="ECO:0000256" key="3">
    <source>
        <dbReference type="ARBA" id="ARBA00022692"/>
    </source>
</evidence>
<name>A0A5J4ZIT6_9ASTE</name>
<gene>
    <name evidence="8" type="ORF">F0562_015999</name>
</gene>
<keyword evidence="9" id="KW-1185">Reference proteome</keyword>
<feature type="compositionally biased region" description="Low complexity" evidence="6">
    <location>
        <begin position="1"/>
        <end position="14"/>
    </location>
</feature>
<keyword evidence="3 7" id="KW-0812">Transmembrane</keyword>
<reference evidence="8 9" key="1">
    <citation type="submission" date="2019-09" db="EMBL/GenBank/DDBJ databases">
        <title>A chromosome-level genome assembly of the Chinese tupelo Nyssa sinensis.</title>
        <authorList>
            <person name="Yang X."/>
            <person name="Kang M."/>
            <person name="Yang Y."/>
            <person name="Xiong H."/>
            <person name="Wang M."/>
            <person name="Zhang Z."/>
            <person name="Wang Z."/>
            <person name="Wu H."/>
            <person name="Ma T."/>
            <person name="Liu J."/>
            <person name="Xi Z."/>
        </authorList>
    </citation>
    <scope>NUCLEOTIDE SEQUENCE [LARGE SCALE GENOMIC DNA]</scope>
    <source>
        <strain evidence="8">J267</strain>
        <tissue evidence="8">Leaf</tissue>
    </source>
</reference>